<dbReference type="Proteomes" id="UP000198680">
    <property type="component" value="Unassembled WGS sequence"/>
</dbReference>
<accession>A0A1G9QK23</accession>
<dbReference type="GO" id="GO:0016791">
    <property type="term" value="F:phosphatase activity"/>
    <property type="evidence" value="ECO:0007669"/>
    <property type="project" value="TreeGrafter"/>
</dbReference>
<dbReference type="SMART" id="SM00331">
    <property type="entry name" value="PP2C_SIG"/>
    <property type="match status" value="1"/>
</dbReference>
<evidence type="ECO:0000313" key="3">
    <source>
        <dbReference type="EMBL" id="SDM11346.1"/>
    </source>
</evidence>
<dbReference type="InterPro" id="IPR052016">
    <property type="entry name" value="Bact_Sigma-Reg"/>
</dbReference>
<name>A0A1G9QK23_9ACTN</name>
<dbReference type="PANTHER" id="PTHR43156">
    <property type="entry name" value="STAGE II SPORULATION PROTEIN E-RELATED"/>
    <property type="match status" value="1"/>
</dbReference>
<feature type="domain" description="PPM-type phosphatase" evidence="2">
    <location>
        <begin position="2"/>
        <end position="172"/>
    </location>
</feature>
<dbReference type="Pfam" id="PF07228">
    <property type="entry name" value="SpoIIE"/>
    <property type="match status" value="1"/>
</dbReference>
<dbReference type="Gene3D" id="3.60.40.10">
    <property type="entry name" value="PPM-type phosphatase domain"/>
    <property type="match status" value="1"/>
</dbReference>
<dbReference type="EMBL" id="FNHE01000003">
    <property type="protein sequence ID" value="SDM11346.1"/>
    <property type="molecule type" value="Genomic_DNA"/>
</dbReference>
<dbReference type="PANTHER" id="PTHR43156:SF2">
    <property type="entry name" value="STAGE II SPORULATION PROTEIN E"/>
    <property type="match status" value="1"/>
</dbReference>
<gene>
    <name evidence="3" type="ORF">SAMN05660642_01709</name>
</gene>
<evidence type="ECO:0000313" key="4">
    <source>
        <dbReference type="Proteomes" id="UP000198680"/>
    </source>
</evidence>
<dbReference type="SUPFAM" id="SSF81606">
    <property type="entry name" value="PP2C-like"/>
    <property type="match status" value="1"/>
</dbReference>
<protein>
    <submittedName>
        <fullName evidence="3">Stage II sporulation protein E (SpoIIE)</fullName>
    </submittedName>
</protein>
<dbReference type="InterPro" id="IPR001932">
    <property type="entry name" value="PPM-type_phosphatase-like_dom"/>
</dbReference>
<organism evidence="3 4">
    <name type="scientific">Geodermatophilus siccatus</name>
    <dbReference type="NCBI Taxonomy" id="1137991"/>
    <lineage>
        <taxon>Bacteria</taxon>
        <taxon>Bacillati</taxon>
        <taxon>Actinomycetota</taxon>
        <taxon>Actinomycetes</taxon>
        <taxon>Geodermatophilales</taxon>
        <taxon>Geodermatophilaceae</taxon>
        <taxon>Geodermatophilus</taxon>
    </lineage>
</organism>
<evidence type="ECO:0000256" key="1">
    <source>
        <dbReference type="ARBA" id="ARBA00022801"/>
    </source>
</evidence>
<dbReference type="STRING" id="1137991.SAMN05660642_01709"/>
<proteinExistence type="predicted"/>
<sequence>MLASVAISAYRHARRNALDLPDIAAEVNGAIAGQLGGSRFATAVLARFDIGTGRLRWINAGHPAPLILRASSLVRLPRCPPARPLGLQEDKPVCCETRLEPGDRLLLYTDGITEARSPAGEFFGEQRLADFISAAAAAGQPAPEMVRRLMRHVLDHQADQLQDDASIVVLEWRTGGERQVLP</sequence>
<dbReference type="AlphaFoldDB" id="A0A1G9QK23"/>
<reference evidence="4" key="1">
    <citation type="submission" date="2016-10" db="EMBL/GenBank/DDBJ databases">
        <authorList>
            <person name="Varghese N."/>
            <person name="Submissions S."/>
        </authorList>
    </citation>
    <scope>NUCLEOTIDE SEQUENCE [LARGE SCALE GENOMIC DNA]</scope>
    <source>
        <strain evidence="4">DSM 45419</strain>
    </source>
</reference>
<keyword evidence="4" id="KW-1185">Reference proteome</keyword>
<evidence type="ECO:0000259" key="2">
    <source>
        <dbReference type="SMART" id="SM00331"/>
    </source>
</evidence>
<dbReference type="InterPro" id="IPR036457">
    <property type="entry name" value="PPM-type-like_dom_sf"/>
</dbReference>
<keyword evidence="1" id="KW-0378">Hydrolase</keyword>